<evidence type="ECO:0000256" key="1">
    <source>
        <dbReference type="SAM" id="MobiDB-lite"/>
    </source>
</evidence>
<protein>
    <submittedName>
        <fullName evidence="2">Uncharacterized protein</fullName>
    </submittedName>
</protein>
<sequence length="535" mass="56791">MTTRTGDATAELVDLLRLHCPDVAEETLQRLASAAVALGEASGEPAAAGDAAQGLRWNRLTLGGVPGLAQVVPAAQVPVQVISALLEFVAGILEVVSKLLVGLTDPFRALILAAIDLLTTIVEDLLNSGAYVYVDAPGLTSNVATMQDLGLGEVELPTWIAGQTPPKPDRPADGFAQWAYRFRQSFDDPGDRNRPTFSDGAPVEALFIVATAPQLPDLAAMGPLLASLFDAKAFGKAWEHFATTFPEWPADPDRTRIRSTSVRPDWNDWRLRDLSSQDNYPLRMLEKVPRWLEALLLNVDNVIELIKSLVAAVRDKIEVLRQIIAILQGVIDALAALLATGLHGLFVHTDEGIDGLVRAFLEAENRPNTSTEDGSVQTANAVMGVCLLAGTSEIAPIWMLFGQGEPADQAYASLVEDWNTLGEQAEASVADAKALASKAWKGAEGAGGAEALGITGLSDELVTKLGTARDDLEEAADTFPGAVAEGFEQLLAEGVPLDPATLAFVESTRRARRRGSRSLAMSLGPRQGGNRGGAS</sequence>
<dbReference type="OrthoDB" id="5181607at2"/>
<dbReference type="EMBL" id="FNPH01000006">
    <property type="protein sequence ID" value="SDZ14973.1"/>
    <property type="molecule type" value="Genomic_DNA"/>
</dbReference>
<keyword evidence="3" id="KW-1185">Reference proteome</keyword>
<dbReference type="STRING" id="405436.SAMN05444365_10631"/>
<gene>
    <name evidence="2" type="ORF">SAMN05444365_10631</name>
</gene>
<name>A0A1H3QNV7_9ACTN</name>
<proteinExistence type="predicted"/>
<evidence type="ECO:0000313" key="2">
    <source>
        <dbReference type="EMBL" id="SDZ14973.1"/>
    </source>
</evidence>
<feature type="region of interest" description="Disordered" evidence="1">
    <location>
        <begin position="508"/>
        <end position="535"/>
    </location>
</feature>
<accession>A0A1H3QNV7</accession>
<dbReference type="Proteomes" id="UP000242415">
    <property type="component" value="Unassembled WGS sequence"/>
</dbReference>
<dbReference type="RefSeq" id="WP_091558344.1">
    <property type="nucleotide sequence ID" value="NZ_FNPH01000006.1"/>
</dbReference>
<dbReference type="AlphaFoldDB" id="A0A1H3QNV7"/>
<feature type="compositionally biased region" description="Gly residues" evidence="1">
    <location>
        <begin position="526"/>
        <end position="535"/>
    </location>
</feature>
<organism evidence="2 3">
    <name type="scientific">Micromonospora pattaloongensis</name>
    <dbReference type="NCBI Taxonomy" id="405436"/>
    <lineage>
        <taxon>Bacteria</taxon>
        <taxon>Bacillati</taxon>
        <taxon>Actinomycetota</taxon>
        <taxon>Actinomycetes</taxon>
        <taxon>Micromonosporales</taxon>
        <taxon>Micromonosporaceae</taxon>
        <taxon>Micromonospora</taxon>
    </lineage>
</organism>
<reference evidence="3" key="1">
    <citation type="submission" date="2016-10" db="EMBL/GenBank/DDBJ databases">
        <authorList>
            <person name="Varghese N."/>
            <person name="Submissions S."/>
        </authorList>
    </citation>
    <scope>NUCLEOTIDE SEQUENCE [LARGE SCALE GENOMIC DNA]</scope>
    <source>
        <strain evidence="3">DSM 45245</strain>
    </source>
</reference>
<evidence type="ECO:0000313" key="3">
    <source>
        <dbReference type="Proteomes" id="UP000242415"/>
    </source>
</evidence>